<dbReference type="PANTHER" id="PTHR11685">
    <property type="entry name" value="RBR FAMILY RING FINGER AND IBR DOMAIN-CONTAINING"/>
    <property type="match status" value="1"/>
</dbReference>
<protein>
    <recommendedName>
        <fullName evidence="2">RBR-type E3 ubiquitin transferase</fullName>
        <ecNumber evidence="2">2.3.2.31</ecNumber>
    </recommendedName>
</protein>
<dbReference type="EMBL" id="KV448280">
    <property type="protein sequence ID" value="OAX38732.1"/>
    <property type="molecule type" value="Genomic_DNA"/>
</dbReference>
<keyword evidence="4" id="KW-0479">Metal-binding</keyword>
<sequence>MSLSDIQGVEGQFKGKSREDTSITDEEMAFNLQAEDLTTFVAALQDHRFARTLDEALQTDIATLGALSIIHQGEQDDHLAALALQRGEELPSPTHSQQLLQLTKVPEFGSATTSNNGISSVVEPDSYETDNRSGPSRLPYDGRQLAAPEETLSRVDCIICGDLIGQTERFHAPCSHWYCRGCLVNLVEASTRDETLHPLQCCRQPFLVANTLQFLPPELRSRFHEKSAEFATSPTSRLYCPNQTCSAFLGPSSEHKSEVTCTHCNTRVCSVCKNKVHPGEDCAENARALLVKSLASEMGWQTCPGCHAIVELQQGCYHMTCRCSTQFCYLCAAQWKTCDCRQWDDRRLLDNAEGRVDPVQQVGALPVERVCQRRAELQGGQGCLEHDWRFRLGGGRCEECREDFPMYLMAPWRPFLNVPPPTAVTSSDMEAALHTIELVEPLARRENLDPSQKGMRLTPTPLLVAPQGYGEYPSPPCPTEVKWFATTQDLDGPNNHKLEAPQDKKWQEERASSNRVHRLWG</sequence>
<dbReference type="GO" id="GO:0061630">
    <property type="term" value="F:ubiquitin protein ligase activity"/>
    <property type="evidence" value="ECO:0007669"/>
    <property type="project" value="UniProtKB-EC"/>
</dbReference>
<keyword evidence="5" id="KW-0677">Repeat</keyword>
<gene>
    <name evidence="11" type="ORF">K503DRAFT_782672</name>
</gene>
<dbReference type="AlphaFoldDB" id="A0A1B7N1M0"/>
<dbReference type="CDD" id="cd22584">
    <property type="entry name" value="Rcat_RBR_unk"/>
    <property type="match status" value="1"/>
</dbReference>
<dbReference type="CDD" id="cd20335">
    <property type="entry name" value="BRcat_RBR"/>
    <property type="match status" value="1"/>
</dbReference>
<dbReference type="InterPro" id="IPR013083">
    <property type="entry name" value="Znf_RING/FYVE/PHD"/>
</dbReference>
<dbReference type="InterPro" id="IPR031127">
    <property type="entry name" value="E3_UB_ligase_RBR"/>
</dbReference>
<dbReference type="Gene3D" id="1.20.120.1750">
    <property type="match status" value="1"/>
</dbReference>
<comment type="catalytic activity">
    <reaction evidence="1">
        <text>[E2 ubiquitin-conjugating enzyme]-S-ubiquitinyl-L-cysteine + [acceptor protein]-L-lysine = [E2 ubiquitin-conjugating enzyme]-L-cysteine + [acceptor protein]-N(6)-ubiquitinyl-L-lysine.</text>
        <dbReference type="EC" id="2.3.2.31"/>
    </reaction>
</comment>
<keyword evidence="3" id="KW-0808">Transferase</keyword>
<dbReference type="Proteomes" id="UP000092154">
    <property type="component" value="Unassembled WGS sequence"/>
</dbReference>
<evidence type="ECO:0000256" key="3">
    <source>
        <dbReference type="ARBA" id="ARBA00022679"/>
    </source>
</evidence>
<feature type="region of interest" description="Disordered" evidence="9">
    <location>
        <begin position="1"/>
        <end position="22"/>
    </location>
</feature>
<dbReference type="EC" id="2.3.2.31" evidence="2"/>
<name>A0A1B7N1M0_9AGAM</name>
<dbReference type="PROSITE" id="PS51873">
    <property type="entry name" value="TRIAD"/>
    <property type="match status" value="1"/>
</dbReference>
<dbReference type="InterPro" id="IPR044066">
    <property type="entry name" value="TRIAD_supradom"/>
</dbReference>
<feature type="region of interest" description="Disordered" evidence="9">
    <location>
        <begin position="111"/>
        <end position="142"/>
    </location>
</feature>
<organism evidence="11 12">
    <name type="scientific">Rhizopogon vinicolor AM-OR11-026</name>
    <dbReference type="NCBI Taxonomy" id="1314800"/>
    <lineage>
        <taxon>Eukaryota</taxon>
        <taxon>Fungi</taxon>
        <taxon>Dikarya</taxon>
        <taxon>Basidiomycota</taxon>
        <taxon>Agaricomycotina</taxon>
        <taxon>Agaricomycetes</taxon>
        <taxon>Agaricomycetidae</taxon>
        <taxon>Boletales</taxon>
        <taxon>Suillineae</taxon>
        <taxon>Rhizopogonaceae</taxon>
        <taxon>Rhizopogon</taxon>
    </lineage>
</organism>
<evidence type="ECO:0000256" key="2">
    <source>
        <dbReference type="ARBA" id="ARBA00012251"/>
    </source>
</evidence>
<feature type="compositionally biased region" description="Basic and acidic residues" evidence="9">
    <location>
        <begin position="494"/>
        <end position="512"/>
    </location>
</feature>
<evidence type="ECO:0000313" key="11">
    <source>
        <dbReference type="EMBL" id="OAX38732.1"/>
    </source>
</evidence>
<dbReference type="InterPro" id="IPR002867">
    <property type="entry name" value="IBR_dom"/>
</dbReference>
<evidence type="ECO:0000256" key="8">
    <source>
        <dbReference type="ARBA" id="ARBA00022833"/>
    </source>
</evidence>
<feature type="domain" description="RING-type" evidence="10">
    <location>
        <begin position="153"/>
        <end position="344"/>
    </location>
</feature>
<dbReference type="GO" id="GO:0008270">
    <property type="term" value="F:zinc ion binding"/>
    <property type="evidence" value="ECO:0007669"/>
    <property type="project" value="UniProtKB-KW"/>
</dbReference>
<evidence type="ECO:0000313" key="12">
    <source>
        <dbReference type="Proteomes" id="UP000092154"/>
    </source>
</evidence>
<dbReference type="SUPFAM" id="SSF57850">
    <property type="entry name" value="RING/U-box"/>
    <property type="match status" value="2"/>
</dbReference>
<dbReference type="STRING" id="1314800.A0A1B7N1M0"/>
<evidence type="ECO:0000256" key="6">
    <source>
        <dbReference type="ARBA" id="ARBA00022771"/>
    </source>
</evidence>
<proteinExistence type="predicted"/>
<feature type="region of interest" description="Disordered" evidence="9">
    <location>
        <begin position="486"/>
        <end position="521"/>
    </location>
</feature>
<evidence type="ECO:0000259" key="10">
    <source>
        <dbReference type="PROSITE" id="PS51873"/>
    </source>
</evidence>
<evidence type="ECO:0000256" key="1">
    <source>
        <dbReference type="ARBA" id="ARBA00001798"/>
    </source>
</evidence>
<dbReference type="OrthoDB" id="9977870at2759"/>
<evidence type="ECO:0000256" key="4">
    <source>
        <dbReference type="ARBA" id="ARBA00022723"/>
    </source>
</evidence>
<keyword evidence="6" id="KW-0863">Zinc-finger</keyword>
<accession>A0A1B7N1M0</accession>
<keyword evidence="8" id="KW-0862">Zinc</keyword>
<evidence type="ECO:0000256" key="7">
    <source>
        <dbReference type="ARBA" id="ARBA00022786"/>
    </source>
</evidence>
<dbReference type="InParanoid" id="A0A1B7N1M0"/>
<dbReference type="Gene3D" id="3.30.40.10">
    <property type="entry name" value="Zinc/RING finger domain, C3HC4 (zinc finger)"/>
    <property type="match status" value="1"/>
</dbReference>
<keyword evidence="7" id="KW-0833">Ubl conjugation pathway</keyword>
<evidence type="ECO:0000256" key="5">
    <source>
        <dbReference type="ARBA" id="ARBA00022737"/>
    </source>
</evidence>
<dbReference type="PROSITE" id="PS00518">
    <property type="entry name" value="ZF_RING_1"/>
    <property type="match status" value="1"/>
</dbReference>
<evidence type="ECO:0000256" key="9">
    <source>
        <dbReference type="SAM" id="MobiDB-lite"/>
    </source>
</evidence>
<keyword evidence="12" id="KW-1185">Reference proteome</keyword>
<dbReference type="Pfam" id="PF01485">
    <property type="entry name" value="IBR"/>
    <property type="match status" value="2"/>
</dbReference>
<dbReference type="GO" id="GO:0016567">
    <property type="term" value="P:protein ubiquitination"/>
    <property type="evidence" value="ECO:0007669"/>
    <property type="project" value="InterPro"/>
</dbReference>
<dbReference type="InterPro" id="IPR017907">
    <property type="entry name" value="Znf_RING_CS"/>
</dbReference>
<dbReference type="SMART" id="SM00647">
    <property type="entry name" value="IBR"/>
    <property type="match status" value="2"/>
</dbReference>
<reference evidence="11 12" key="1">
    <citation type="submission" date="2016-06" db="EMBL/GenBank/DDBJ databases">
        <title>Comparative genomics of the ectomycorrhizal sister species Rhizopogon vinicolor and Rhizopogon vesiculosus (Basidiomycota: Boletales) reveals a divergence of the mating type B locus.</title>
        <authorList>
            <consortium name="DOE Joint Genome Institute"/>
            <person name="Mujic A.B."/>
            <person name="Kuo A."/>
            <person name="Tritt A."/>
            <person name="Lipzen A."/>
            <person name="Chen C."/>
            <person name="Johnson J."/>
            <person name="Sharma A."/>
            <person name="Barry K."/>
            <person name="Grigoriev I.V."/>
            <person name="Spatafora J.W."/>
        </authorList>
    </citation>
    <scope>NUCLEOTIDE SEQUENCE [LARGE SCALE GENOMIC DNA]</scope>
    <source>
        <strain evidence="11 12">AM-OR11-026</strain>
    </source>
</reference>